<reference evidence="1 2" key="1">
    <citation type="submission" date="2018-08" db="EMBL/GenBank/DDBJ databases">
        <title>A genome reference for cultivated species of the human gut microbiota.</title>
        <authorList>
            <person name="Zou Y."/>
            <person name="Xue W."/>
            <person name="Luo G."/>
        </authorList>
    </citation>
    <scope>NUCLEOTIDE SEQUENCE [LARGE SCALE GENOMIC DNA]</scope>
    <source>
        <strain evidence="1 2">AF37-2AT</strain>
    </source>
</reference>
<sequence>MIVNTGMRTDIPAYYSKWLIRRIREKYVLVRNPYFPRQVTRFRLTPDVVDCLAFCTKNPQPMLGHLEELRNFHQFWFVTITPYGKEIEPHVPDKRVVIASLRTLSDALGRQAVSWRYDPVFLSEKYSVSFHIAAFEKMCEALCGYVDQCVISFIDLYEKTKRNFPGVCNVPESERLEIGREFARIGASYGIRIRSCCEGTHLCQFGIDVSGCMTREILEHAIGMEIRVPAGKKTQRDGCGCLLGSDIGAYNTCGHGCIYCYANENRELVRQNMREHDPESPLLIGRLRPEDEVRMAKQVRYCTGQMTLF</sequence>
<name>A0A3E3K5G3_9FIRM</name>
<accession>A0A3E3K5G3</accession>
<dbReference type="EMBL" id="QVLX01000001">
    <property type="protein sequence ID" value="RGE89708.1"/>
    <property type="molecule type" value="Genomic_DNA"/>
</dbReference>
<dbReference type="AlphaFoldDB" id="A0A3E3K5G3"/>
<dbReference type="Pfam" id="PF08902">
    <property type="entry name" value="DUF1848"/>
    <property type="match status" value="1"/>
</dbReference>
<dbReference type="Proteomes" id="UP000261080">
    <property type="component" value="Unassembled WGS sequence"/>
</dbReference>
<evidence type="ECO:0000313" key="2">
    <source>
        <dbReference type="Proteomes" id="UP000261080"/>
    </source>
</evidence>
<dbReference type="RefSeq" id="WP_024732865.1">
    <property type="nucleotide sequence ID" value="NZ_CALBAT010000008.1"/>
</dbReference>
<comment type="caution">
    <text evidence="1">The sequence shown here is derived from an EMBL/GenBank/DDBJ whole genome shotgun (WGS) entry which is preliminary data.</text>
</comment>
<gene>
    <name evidence="1" type="ORF">DW016_00025</name>
</gene>
<dbReference type="OrthoDB" id="9771212at2"/>
<dbReference type="InterPro" id="IPR014998">
    <property type="entry name" value="DUF1848"/>
</dbReference>
<keyword evidence="2" id="KW-1185">Reference proteome</keyword>
<dbReference type="GeneID" id="97193077"/>
<organism evidence="1 2">
    <name type="scientific">Sellimonas intestinalis</name>
    <dbReference type="NCBI Taxonomy" id="1653434"/>
    <lineage>
        <taxon>Bacteria</taxon>
        <taxon>Bacillati</taxon>
        <taxon>Bacillota</taxon>
        <taxon>Clostridia</taxon>
        <taxon>Lachnospirales</taxon>
        <taxon>Lachnospiraceae</taxon>
        <taxon>Sellimonas</taxon>
    </lineage>
</organism>
<proteinExistence type="predicted"/>
<evidence type="ECO:0000313" key="1">
    <source>
        <dbReference type="EMBL" id="RGE89708.1"/>
    </source>
</evidence>
<protein>
    <submittedName>
        <fullName evidence="1">DUF1848 domain-containing protein</fullName>
    </submittedName>
</protein>